<dbReference type="PROSITE" id="PS01078">
    <property type="entry name" value="MOCF_BIOSYNTHESIS_1"/>
    <property type="match status" value="1"/>
</dbReference>
<dbReference type="SMART" id="SM00852">
    <property type="entry name" value="MoCF_biosynth"/>
    <property type="match status" value="1"/>
</dbReference>
<dbReference type="NCBIfam" id="TIGR00177">
    <property type="entry name" value="molyb_syn"/>
    <property type="match status" value="1"/>
</dbReference>
<dbReference type="EC" id="2.7.7.75" evidence="2"/>
<keyword evidence="4" id="KW-0501">Molybdenum cofactor biosynthesis</keyword>
<evidence type="ECO:0000256" key="6">
    <source>
        <dbReference type="ARBA" id="ARBA00058212"/>
    </source>
</evidence>
<comment type="function">
    <text evidence="6">Catalyzes the adenylation of molybdopterin as part of the biosynthesis of the molybdenum-cofactor.</text>
</comment>
<reference evidence="8" key="1">
    <citation type="submission" date="2017-12" db="EMBL/GenBank/DDBJ databases">
        <authorList>
            <consortium name="SysMetEx"/>
        </authorList>
    </citation>
    <scope>NUCLEOTIDE SEQUENCE</scope>
    <source>
        <strain evidence="8">Pb_238</strain>
    </source>
</reference>
<dbReference type="Pfam" id="PF00994">
    <property type="entry name" value="MoCF_biosynth"/>
    <property type="match status" value="1"/>
</dbReference>
<proteinExistence type="predicted"/>
<dbReference type="InterPro" id="IPR036425">
    <property type="entry name" value="MoaB/Mog-like_dom_sf"/>
</dbReference>
<evidence type="ECO:0000259" key="7">
    <source>
        <dbReference type="SMART" id="SM00852"/>
    </source>
</evidence>
<organism evidence="8">
    <name type="scientific">Leptospirillum ferriphilum</name>
    <dbReference type="NCBI Taxonomy" id="178606"/>
    <lineage>
        <taxon>Bacteria</taxon>
        <taxon>Pseudomonadati</taxon>
        <taxon>Nitrospirota</taxon>
        <taxon>Nitrospiria</taxon>
        <taxon>Nitrospirales</taxon>
        <taxon>Nitrospiraceae</taxon>
        <taxon>Leptospirillum</taxon>
    </lineage>
</organism>
<dbReference type="AlphaFoldDB" id="A0A2I2MH57"/>
<dbReference type="RefSeq" id="WP_099590494.1">
    <property type="nucleotide sequence ID" value="NZ_OBMB01000001.1"/>
</dbReference>
<dbReference type="EMBL" id="LT966316">
    <property type="protein sequence ID" value="SOU92566.1"/>
    <property type="molecule type" value="Genomic_DNA"/>
</dbReference>
<dbReference type="GO" id="GO:0061598">
    <property type="term" value="F:molybdopterin adenylyltransferase activity"/>
    <property type="evidence" value="ECO:0007669"/>
    <property type="project" value="UniProtKB-EC"/>
</dbReference>
<accession>A0A2I2MH57</accession>
<dbReference type="CDD" id="cd00886">
    <property type="entry name" value="MogA_MoaB"/>
    <property type="match status" value="1"/>
</dbReference>
<dbReference type="InterPro" id="IPR008284">
    <property type="entry name" value="MoCF_biosynth_CS"/>
</dbReference>
<evidence type="ECO:0000256" key="1">
    <source>
        <dbReference type="ARBA" id="ARBA00005046"/>
    </source>
</evidence>
<dbReference type="InterPro" id="IPR001453">
    <property type="entry name" value="MoaB/Mog_dom"/>
</dbReference>
<dbReference type="InterPro" id="IPR051920">
    <property type="entry name" value="MPT_Adenylyltrnsfr/MoaC-Rel"/>
</dbReference>
<comment type="catalytic activity">
    <reaction evidence="5">
        <text>molybdopterin + ATP + H(+) = adenylyl-molybdopterin + diphosphate</text>
        <dbReference type="Rhea" id="RHEA:31331"/>
        <dbReference type="ChEBI" id="CHEBI:15378"/>
        <dbReference type="ChEBI" id="CHEBI:30616"/>
        <dbReference type="ChEBI" id="CHEBI:33019"/>
        <dbReference type="ChEBI" id="CHEBI:58698"/>
        <dbReference type="ChEBI" id="CHEBI:62727"/>
        <dbReference type="EC" id="2.7.7.75"/>
    </reaction>
</comment>
<dbReference type="OrthoDB" id="9784492at2"/>
<feature type="domain" description="MoaB/Mog" evidence="7">
    <location>
        <begin position="4"/>
        <end position="150"/>
    </location>
</feature>
<name>A0A2I2MH57_9BACT</name>
<evidence type="ECO:0000256" key="3">
    <source>
        <dbReference type="ARBA" id="ARBA00013491"/>
    </source>
</evidence>
<evidence type="ECO:0000256" key="4">
    <source>
        <dbReference type="ARBA" id="ARBA00023150"/>
    </source>
</evidence>
<dbReference type="SUPFAM" id="SSF53218">
    <property type="entry name" value="Molybdenum cofactor biosynthesis proteins"/>
    <property type="match status" value="1"/>
</dbReference>
<dbReference type="PANTHER" id="PTHR43764">
    <property type="entry name" value="MOLYBDENUM COFACTOR BIOSYNTHESIS"/>
    <property type="match status" value="1"/>
</dbReference>
<dbReference type="UniPathway" id="UPA00344"/>
<sequence length="166" mass="17672">MRFKILTLSDRSHAGLCADRSGPLLRHLLEKGLEGGSCQEAMILPDDKNQIACTLAAWCDSGDCDLIVTTGGTGLAFRDVTPEATREILEREIPGMAEAIRSRGLEETPHAMLSRGICGTRGRTLVVNLPGSPQAVEDSMEILLPAIRHALDLLAGGSGRCQPDPG</sequence>
<evidence type="ECO:0000313" key="8">
    <source>
        <dbReference type="EMBL" id="SOU92566.1"/>
    </source>
</evidence>
<dbReference type="Gene3D" id="3.40.980.10">
    <property type="entry name" value="MoaB/Mog-like domain"/>
    <property type="match status" value="1"/>
</dbReference>
<evidence type="ECO:0000256" key="5">
    <source>
        <dbReference type="ARBA" id="ARBA00051131"/>
    </source>
</evidence>
<dbReference type="GO" id="GO:0006777">
    <property type="term" value="P:Mo-molybdopterin cofactor biosynthetic process"/>
    <property type="evidence" value="ECO:0007669"/>
    <property type="project" value="UniProtKB-KW"/>
</dbReference>
<gene>
    <name evidence="8" type="ORF">LFTS_01193</name>
</gene>
<evidence type="ECO:0000256" key="2">
    <source>
        <dbReference type="ARBA" id="ARBA00012509"/>
    </source>
</evidence>
<protein>
    <recommendedName>
        <fullName evidence="3">Molybdopterin adenylyltransferase</fullName>
        <ecNumber evidence="2">2.7.7.75</ecNumber>
    </recommendedName>
</protein>
<comment type="pathway">
    <text evidence="1">Cofactor biosynthesis; molybdopterin biosynthesis.</text>
</comment>
<dbReference type="PANTHER" id="PTHR43764:SF1">
    <property type="entry name" value="MOLYBDOPTERIN MOLYBDOTRANSFERASE"/>
    <property type="match status" value="1"/>
</dbReference>